<evidence type="ECO:0000313" key="1">
    <source>
        <dbReference type="EMBL" id="KAI8537397.1"/>
    </source>
</evidence>
<protein>
    <submittedName>
        <fullName evidence="1">Uncharacterized protein</fullName>
    </submittedName>
</protein>
<organism evidence="1 2">
    <name type="scientific">Rhododendron molle</name>
    <name type="common">Chinese azalea</name>
    <name type="synonym">Azalea mollis</name>
    <dbReference type="NCBI Taxonomy" id="49168"/>
    <lineage>
        <taxon>Eukaryota</taxon>
        <taxon>Viridiplantae</taxon>
        <taxon>Streptophyta</taxon>
        <taxon>Embryophyta</taxon>
        <taxon>Tracheophyta</taxon>
        <taxon>Spermatophyta</taxon>
        <taxon>Magnoliopsida</taxon>
        <taxon>eudicotyledons</taxon>
        <taxon>Gunneridae</taxon>
        <taxon>Pentapetalae</taxon>
        <taxon>asterids</taxon>
        <taxon>Ericales</taxon>
        <taxon>Ericaceae</taxon>
        <taxon>Ericoideae</taxon>
        <taxon>Rhodoreae</taxon>
        <taxon>Rhododendron</taxon>
    </lineage>
</organism>
<name>A0ACC0M8X6_RHOML</name>
<keyword evidence="2" id="KW-1185">Reference proteome</keyword>
<sequence length="372" mass="40729">MNCRRRKKEKGAGEQKEEKEDESEELGAHEESRNKKEAEKINAPAINYWCRVITASHELRINYYPLREKLSGVGGTYEVETDLQAGANDGFKLLWVILIGLIFALIIQSLAANLGVSTGKHLSELCKVEYPAFVKYCLWLLAEVAVIAADVPEVIGTAFALNILFHIPVWAGVLLTGLSTLLLIGLQRYGVRKLEFLVAFMVFTMAACFFGEMSYVKPPADDLLRGMFIPKLNGQTATGDAIALLGALIMPHNLFLHSALVLSRKIPNSVRGIKDACRYFLIESGFALLVAFFINVAVISVTATICSAEDVSEQCNDITLNSASFLLKNVLRKSSSTIYAIALLASGQSSTITCTYAGQFIMQVVNNSNNSS</sequence>
<comment type="caution">
    <text evidence="1">The sequence shown here is derived from an EMBL/GenBank/DDBJ whole genome shotgun (WGS) entry which is preliminary data.</text>
</comment>
<dbReference type="EMBL" id="CM046396">
    <property type="protein sequence ID" value="KAI8537397.1"/>
    <property type="molecule type" value="Genomic_DNA"/>
</dbReference>
<gene>
    <name evidence="1" type="ORF">RHMOL_Rhmol09G0020500</name>
</gene>
<accession>A0ACC0M8X6</accession>
<reference evidence="1" key="1">
    <citation type="submission" date="2022-02" db="EMBL/GenBank/DDBJ databases">
        <title>Plant Genome Project.</title>
        <authorList>
            <person name="Zhang R.-G."/>
        </authorList>
    </citation>
    <scope>NUCLEOTIDE SEQUENCE</scope>
    <source>
        <strain evidence="1">AT1</strain>
    </source>
</reference>
<evidence type="ECO:0000313" key="2">
    <source>
        <dbReference type="Proteomes" id="UP001062846"/>
    </source>
</evidence>
<proteinExistence type="predicted"/>
<dbReference type="Proteomes" id="UP001062846">
    <property type="component" value="Chromosome 9"/>
</dbReference>